<feature type="region of interest" description="Disordered" evidence="1">
    <location>
        <begin position="1"/>
        <end position="21"/>
    </location>
</feature>
<evidence type="ECO:0008006" key="4">
    <source>
        <dbReference type="Google" id="ProtNLM"/>
    </source>
</evidence>
<proteinExistence type="predicted"/>
<comment type="caution">
    <text evidence="2">The sequence shown here is derived from an EMBL/GenBank/DDBJ whole genome shotgun (WGS) entry which is preliminary data.</text>
</comment>
<reference evidence="2 3" key="1">
    <citation type="journal article" date="2019" name="Environ. Microbiol.">
        <title>At the nexus of three kingdoms: the genome of the mycorrhizal fungus Gigaspora margarita provides insights into plant, endobacterial and fungal interactions.</title>
        <authorList>
            <person name="Venice F."/>
            <person name="Ghignone S."/>
            <person name="Salvioli di Fossalunga A."/>
            <person name="Amselem J."/>
            <person name="Novero M."/>
            <person name="Xianan X."/>
            <person name="Sedzielewska Toro K."/>
            <person name="Morin E."/>
            <person name="Lipzen A."/>
            <person name="Grigoriev I.V."/>
            <person name="Henrissat B."/>
            <person name="Martin F.M."/>
            <person name="Bonfante P."/>
        </authorList>
    </citation>
    <scope>NUCLEOTIDE SEQUENCE [LARGE SCALE GENOMIC DNA]</scope>
    <source>
        <strain evidence="2 3">BEG34</strain>
    </source>
</reference>
<dbReference type="OrthoDB" id="2123952at2759"/>
<dbReference type="GO" id="GO:0000981">
    <property type="term" value="F:DNA-binding transcription factor activity, RNA polymerase II-specific"/>
    <property type="evidence" value="ECO:0007669"/>
    <property type="project" value="InterPro"/>
</dbReference>
<dbReference type="AlphaFoldDB" id="A0A8H4AM36"/>
<dbReference type="InterPro" id="IPR036864">
    <property type="entry name" value="Zn2-C6_fun-type_DNA-bd_sf"/>
</dbReference>
<evidence type="ECO:0000313" key="3">
    <source>
        <dbReference type="Proteomes" id="UP000439903"/>
    </source>
</evidence>
<dbReference type="EMBL" id="WTPW01000428">
    <property type="protein sequence ID" value="KAF0512242.1"/>
    <property type="molecule type" value="Genomic_DNA"/>
</dbReference>
<dbReference type="SUPFAM" id="SSF57701">
    <property type="entry name" value="Zn2/Cys6 DNA-binding domain"/>
    <property type="match status" value="1"/>
</dbReference>
<organism evidence="2 3">
    <name type="scientific">Gigaspora margarita</name>
    <dbReference type="NCBI Taxonomy" id="4874"/>
    <lineage>
        <taxon>Eukaryota</taxon>
        <taxon>Fungi</taxon>
        <taxon>Fungi incertae sedis</taxon>
        <taxon>Mucoromycota</taxon>
        <taxon>Glomeromycotina</taxon>
        <taxon>Glomeromycetes</taxon>
        <taxon>Diversisporales</taxon>
        <taxon>Gigasporaceae</taxon>
        <taxon>Gigaspora</taxon>
    </lineage>
</organism>
<sequence length="84" mass="9558">MSFLHQEKHQRRQQQQQQQGPYTAKACTNCQQKHAKCSGGTACKRCTQRTFPENDIDGTSMLSFVIHNSEQGYASTLSFPSEYL</sequence>
<dbReference type="GO" id="GO:0008270">
    <property type="term" value="F:zinc ion binding"/>
    <property type="evidence" value="ECO:0007669"/>
    <property type="project" value="InterPro"/>
</dbReference>
<evidence type="ECO:0000256" key="1">
    <source>
        <dbReference type="SAM" id="MobiDB-lite"/>
    </source>
</evidence>
<protein>
    <recommendedName>
        <fullName evidence="4">Zn(2)-C6 fungal-type domain-containing protein</fullName>
    </recommendedName>
</protein>
<keyword evidence="3" id="KW-1185">Reference proteome</keyword>
<evidence type="ECO:0000313" key="2">
    <source>
        <dbReference type="EMBL" id="KAF0512242.1"/>
    </source>
</evidence>
<accession>A0A8H4AM36</accession>
<name>A0A8H4AM36_GIGMA</name>
<dbReference type="Proteomes" id="UP000439903">
    <property type="component" value="Unassembled WGS sequence"/>
</dbReference>
<dbReference type="Gene3D" id="4.10.240.10">
    <property type="entry name" value="Zn(2)-C6 fungal-type DNA-binding domain"/>
    <property type="match status" value="1"/>
</dbReference>
<gene>
    <name evidence="2" type="ORF">F8M41_018035</name>
</gene>